<dbReference type="PANTHER" id="PTHR48111">
    <property type="entry name" value="REGULATOR OF RPOS"/>
    <property type="match status" value="1"/>
</dbReference>
<dbReference type="GO" id="GO:0032993">
    <property type="term" value="C:protein-DNA complex"/>
    <property type="evidence" value="ECO:0007669"/>
    <property type="project" value="TreeGrafter"/>
</dbReference>
<dbReference type="Gene3D" id="6.10.250.690">
    <property type="match status" value="1"/>
</dbReference>
<dbReference type="PROSITE" id="PS51755">
    <property type="entry name" value="OMPR_PHOB"/>
    <property type="match status" value="1"/>
</dbReference>
<dbReference type="InterPro" id="IPR039420">
    <property type="entry name" value="WalR-like"/>
</dbReference>
<evidence type="ECO:0000256" key="6">
    <source>
        <dbReference type="PROSITE-ProRule" id="PRU00169"/>
    </source>
</evidence>
<keyword evidence="4 7" id="KW-0238">DNA-binding</keyword>
<evidence type="ECO:0000256" key="4">
    <source>
        <dbReference type="ARBA" id="ARBA00023125"/>
    </source>
</evidence>
<dbReference type="SMART" id="SM00448">
    <property type="entry name" value="REC"/>
    <property type="match status" value="1"/>
</dbReference>
<feature type="domain" description="Response regulatory" evidence="8">
    <location>
        <begin position="2"/>
        <end position="116"/>
    </location>
</feature>
<evidence type="ECO:0000313" key="11">
    <source>
        <dbReference type="Proteomes" id="UP000231098"/>
    </source>
</evidence>
<dbReference type="InterPro" id="IPR036388">
    <property type="entry name" value="WH-like_DNA-bd_sf"/>
</dbReference>
<evidence type="ECO:0000256" key="7">
    <source>
        <dbReference type="PROSITE-ProRule" id="PRU01091"/>
    </source>
</evidence>
<dbReference type="FunFam" id="3.40.50.2300:FF:000002">
    <property type="entry name" value="DNA-binding response regulator PhoP"/>
    <property type="match status" value="1"/>
</dbReference>
<dbReference type="GO" id="GO:0000976">
    <property type="term" value="F:transcription cis-regulatory region binding"/>
    <property type="evidence" value="ECO:0007669"/>
    <property type="project" value="TreeGrafter"/>
</dbReference>
<evidence type="ECO:0000313" key="10">
    <source>
        <dbReference type="EMBL" id="PIS21696.1"/>
    </source>
</evidence>
<comment type="caution">
    <text evidence="10">The sequence shown here is derived from an EMBL/GenBank/DDBJ whole genome shotgun (WGS) entry which is preliminary data.</text>
</comment>
<evidence type="ECO:0000256" key="1">
    <source>
        <dbReference type="ARBA" id="ARBA00022553"/>
    </source>
</evidence>
<proteinExistence type="predicted"/>
<evidence type="ECO:0000256" key="5">
    <source>
        <dbReference type="ARBA" id="ARBA00023163"/>
    </source>
</evidence>
<dbReference type="InterPro" id="IPR011006">
    <property type="entry name" value="CheY-like_superfamily"/>
</dbReference>
<keyword evidence="2" id="KW-0902">Two-component regulatory system</keyword>
<evidence type="ECO:0000259" key="9">
    <source>
        <dbReference type="PROSITE" id="PS51755"/>
    </source>
</evidence>
<dbReference type="Gene3D" id="3.40.50.2300">
    <property type="match status" value="1"/>
</dbReference>
<keyword evidence="1 6" id="KW-0597">Phosphoprotein</keyword>
<reference evidence="11" key="1">
    <citation type="submission" date="2017-09" db="EMBL/GenBank/DDBJ databases">
        <title>Depth-based differentiation of microbial function through sediment-hosted aquifers and enrichment of novel symbionts in the deep terrestrial subsurface.</title>
        <authorList>
            <person name="Probst A.J."/>
            <person name="Ladd B."/>
            <person name="Jarett J.K."/>
            <person name="Geller-Mcgrath D.E."/>
            <person name="Sieber C.M.K."/>
            <person name="Emerson J.B."/>
            <person name="Anantharaman K."/>
            <person name="Thomas B.C."/>
            <person name="Malmstrom R."/>
            <person name="Stieglmeier M."/>
            <person name="Klingl A."/>
            <person name="Woyke T."/>
            <person name="Ryan C.M."/>
            <person name="Banfield J.F."/>
        </authorList>
    </citation>
    <scope>NUCLEOTIDE SEQUENCE [LARGE SCALE GENOMIC DNA]</scope>
</reference>
<accession>A0A2H0X9V7</accession>
<dbReference type="SMART" id="SM00862">
    <property type="entry name" value="Trans_reg_C"/>
    <property type="match status" value="1"/>
</dbReference>
<dbReference type="InterPro" id="IPR016032">
    <property type="entry name" value="Sig_transdc_resp-reg_C-effctor"/>
</dbReference>
<dbReference type="InterPro" id="IPR001867">
    <property type="entry name" value="OmpR/PhoB-type_DNA-bd"/>
</dbReference>
<feature type="modified residue" description="4-aspartylphosphate" evidence="6">
    <location>
        <position position="51"/>
    </location>
</feature>
<feature type="domain" description="OmpR/PhoB-type" evidence="9">
    <location>
        <begin position="124"/>
        <end position="224"/>
    </location>
</feature>
<dbReference type="CDD" id="cd00383">
    <property type="entry name" value="trans_reg_C"/>
    <property type="match status" value="1"/>
</dbReference>
<organism evidence="10 11">
    <name type="scientific">candidate division WWE3 bacterium CG08_land_8_20_14_0_20_41_15</name>
    <dbReference type="NCBI Taxonomy" id="1975086"/>
    <lineage>
        <taxon>Bacteria</taxon>
        <taxon>Katanobacteria</taxon>
    </lineage>
</organism>
<dbReference type="SUPFAM" id="SSF46894">
    <property type="entry name" value="C-terminal effector domain of the bipartite response regulators"/>
    <property type="match status" value="1"/>
</dbReference>
<name>A0A2H0X9V7_UNCKA</name>
<evidence type="ECO:0000256" key="3">
    <source>
        <dbReference type="ARBA" id="ARBA00023015"/>
    </source>
</evidence>
<dbReference type="PROSITE" id="PS50110">
    <property type="entry name" value="RESPONSE_REGULATORY"/>
    <property type="match status" value="1"/>
</dbReference>
<keyword evidence="5" id="KW-0804">Transcription</keyword>
<evidence type="ECO:0000256" key="2">
    <source>
        <dbReference type="ARBA" id="ARBA00023012"/>
    </source>
</evidence>
<dbReference type="AlphaFoldDB" id="A0A2H0X9V7"/>
<feature type="DNA-binding region" description="OmpR/PhoB-type" evidence="7">
    <location>
        <begin position="124"/>
        <end position="224"/>
    </location>
</feature>
<dbReference type="Gene3D" id="1.10.10.10">
    <property type="entry name" value="Winged helix-like DNA-binding domain superfamily/Winged helix DNA-binding domain"/>
    <property type="match status" value="1"/>
</dbReference>
<dbReference type="InterPro" id="IPR001789">
    <property type="entry name" value="Sig_transdc_resp-reg_receiver"/>
</dbReference>
<evidence type="ECO:0000259" key="8">
    <source>
        <dbReference type="PROSITE" id="PS50110"/>
    </source>
</evidence>
<dbReference type="PANTHER" id="PTHR48111:SF22">
    <property type="entry name" value="REGULATOR OF RPOS"/>
    <property type="match status" value="1"/>
</dbReference>
<dbReference type="Pfam" id="PF00486">
    <property type="entry name" value="Trans_reg_C"/>
    <property type="match status" value="1"/>
</dbReference>
<gene>
    <name evidence="10" type="ORF">COT51_01345</name>
</gene>
<dbReference type="EMBL" id="PEYV01000026">
    <property type="protein sequence ID" value="PIS21696.1"/>
    <property type="molecule type" value="Genomic_DNA"/>
</dbReference>
<dbReference type="Proteomes" id="UP000231098">
    <property type="component" value="Unassembled WGS sequence"/>
</dbReference>
<keyword evidence="3" id="KW-0805">Transcription regulation</keyword>
<dbReference type="GO" id="GO:0006355">
    <property type="term" value="P:regulation of DNA-templated transcription"/>
    <property type="evidence" value="ECO:0007669"/>
    <property type="project" value="InterPro"/>
</dbReference>
<protein>
    <submittedName>
        <fullName evidence="10">DNA-binding response regulator</fullName>
    </submittedName>
</protein>
<dbReference type="GO" id="GO:0005829">
    <property type="term" value="C:cytosol"/>
    <property type="evidence" value="ECO:0007669"/>
    <property type="project" value="TreeGrafter"/>
</dbReference>
<dbReference type="GO" id="GO:0000156">
    <property type="term" value="F:phosphorelay response regulator activity"/>
    <property type="evidence" value="ECO:0007669"/>
    <property type="project" value="TreeGrafter"/>
</dbReference>
<dbReference type="SUPFAM" id="SSF52172">
    <property type="entry name" value="CheY-like"/>
    <property type="match status" value="1"/>
</dbReference>
<dbReference type="Pfam" id="PF00072">
    <property type="entry name" value="Response_reg"/>
    <property type="match status" value="1"/>
</dbReference>
<dbReference type="FunFam" id="1.10.10.10:FF:000005">
    <property type="entry name" value="Two-component system response regulator"/>
    <property type="match status" value="1"/>
</dbReference>
<sequence length="224" mass="25603">MKILVVEDEHKIGTAIKKGLEQERHVVDVAFTGETGQDLALSEEYDLIILDLMLPDIDGLTICKEVRKNNIHTPILILTAKGQTQDKVEGLDAGADDYLTKPFSFEELLARIRALARRPIKNVDEVLKYDDLRLSPKLFKVTRGKKQIDLSSKEFSLLEFLLRNQNQVLTKDQIMSHVWSYDDDILPNTIEVFIRNLRLKIEVPFKGKKPIIKTLRGFGYKIGS</sequence>